<evidence type="ECO:0000256" key="2">
    <source>
        <dbReference type="SAM" id="Phobius"/>
    </source>
</evidence>
<dbReference type="EMBL" id="CP013979">
    <property type="protein sequence ID" value="ANJ27919.1"/>
    <property type="molecule type" value="Genomic_DNA"/>
</dbReference>
<feature type="coiled-coil region" evidence="1">
    <location>
        <begin position="324"/>
        <end position="351"/>
    </location>
</feature>
<keyword evidence="2" id="KW-0472">Membrane</keyword>
<evidence type="ECO:0000313" key="4">
    <source>
        <dbReference type="Proteomes" id="UP000078437"/>
    </source>
</evidence>
<protein>
    <recommendedName>
        <fullName evidence="5">TPM domain-containing protein</fullName>
    </recommendedName>
</protein>
<dbReference type="STRING" id="453304.ATC03_15550"/>
<feature type="coiled-coil region" evidence="1">
    <location>
        <begin position="228"/>
        <end position="275"/>
    </location>
</feature>
<keyword evidence="1" id="KW-0175">Coiled coil</keyword>
<gene>
    <name evidence="3" type="ORF">ATC03_15550</name>
</gene>
<dbReference type="RefSeq" id="WP_067879029.1">
    <property type="nucleotide sequence ID" value="NZ_CP013979.1"/>
</dbReference>
<dbReference type="AlphaFoldDB" id="A0A191WIB4"/>
<organism evidence="3 4">
    <name type="scientific">Agromyces aureus</name>
    <dbReference type="NCBI Taxonomy" id="453304"/>
    <lineage>
        <taxon>Bacteria</taxon>
        <taxon>Bacillati</taxon>
        <taxon>Actinomycetota</taxon>
        <taxon>Actinomycetes</taxon>
        <taxon>Micrococcales</taxon>
        <taxon>Microbacteriaceae</taxon>
        <taxon>Agromyces</taxon>
    </lineage>
</organism>
<evidence type="ECO:0000313" key="3">
    <source>
        <dbReference type="EMBL" id="ANJ27919.1"/>
    </source>
</evidence>
<proteinExistence type="predicted"/>
<sequence>MADGLWWVPSLVVAGVAVAGFVGAVLGFRRLGHQRERAALAATAPIEIEAKSLIVRADTAVREGLAEVAFAEAQFDETTARAARASVESAQRRLREAFLLQQRLDDADPGTAAERRTWSARIIDLCEQVLRTLEDADAALAARRRAEHGATVEGPAMHARARELGARRRAAAAMLEQLSRRYAPSALGGAHRNLERADSALARADERLGEAAAAIARAQPAAAASAGAAEALDRAERALDEVGAVEAELAAATAAEAELAQHLELEASAARAERDAAVDAAARTATEPTADAGAALALAIAGAADELAMRAQRVTDPFAARDRLRIALDRLDAARAEVRTARSRLDGADRALGSALAIAESQLRAANAAIAHGGGRVGADARTRLAEAERQLLIARREPDPVAALDAARRATSRASDAEALAAYDAMRR</sequence>
<reference evidence="3 4" key="1">
    <citation type="journal article" date="2016" name="Int. J. Syst. Evol. Microbiol.">
        <title>Agromyces aureus sp. nov., isolated from the rhizosphere of Salix caprea L. grown in a heavy-metal-contaminated soil.</title>
        <authorList>
            <person name="Corretto E."/>
            <person name="Antonielli L."/>
            <person name="Sessitsch A."/>
            <person name="Compant S."/>
            <person name="Gorfer M."/>
            <person name="Kuffner M."/>
            <person name="Brader G."/>
        </authorList>
    </citation>
    <scope>NUCLEOTIDE SEQUENCE [LARGE SCALE GENOMIC DNA]</scope>
    <source>
        <strain evidence="3 4">AR33</strain>
    </source>
</reference>
<accession>A0A191WIB4</accession>
<keyword evidence="2" id="KW-1133">Transmembrane helix</keyword>
<evidence type="ECO:0008006" key="5">
    <source>
        <dbReference type="Google" id="ProtNLM"/>
    </source>
</evidence>
<keyword evidence="4" id="KW-1185">Reference proteome</keyword>
<evidence type="ECO:0000256" key="1">
    <source>
        <dbReference type="SAM" id="Coils"/>
    </source>
</evidence>
<keyword evidence="2" id="KW-0812">Transmembrane</keyword>
<reference evidence="4" key="2">
    <citation type="submission" date="2016-01" db="EMBL/GenBank/DDBJ databases">
        <title>Complete genome sequence of Agromyces aureus AR33T and comparison with related organisms.</title>
        <authorList>
            <person name="Corretto E."/>
            <person name="Antonielli L."/>
            <person name="Sessitsch A."/>
            <person name="Brader G."/>
        </authorList>
    </citation>
    <scope>NUCLEOTIDE SEQUENCE [LARGE SCALE GENOMIC DNA]</scope>
    <source>
        <strain evidence="4">AR33</strain>
    </source>
</reference>
<dbReference type="Proteomes" id="UP000078437">
    <property type="component" value="Chromosome"/>
</dbReference>
<name>A0A191WIB4_9MICO</name>
<feature type="transmembrane region" description="Helical" evidence="2">
    <location>
        <begin position="6"/>
        <end position="28"/>
    </location>
</feature>
<dbReference type="OrthoDB" id="5105562at2"/>
<dbReference type="KEGG" id="agy:ATC03_15550"/>